<feature type="transmembrane region" description="Helical" evidence="2">
    <location>
        <begin position="165"/>
        <end position="186"/>
    </location>
</feature>
<reference evidence="3 4" key="1">
    <citation type="journal article" date="2013" name="PLoS Genet.">
        <title>Genomic mechanisms accounting for the adaptation to parasitism in nematode-trapping fungi.</title>
        <authorList>
            <person name="Meerupati T."/>
            <person name="Andersson K.M."/>
            <person name="Friman E."/>
            <person name="Kumar D."/>
            <person name="Tunlid A."/>
            <person name="Ahren D."/>
        </authorList>
    </citation>
    <scope>NUCLEOTIDE SEQUENCE [LARGE SCALE GENOMIC DNA]</scope>
    <source>
        <strain evidence="3 4">CBS 200.50</strain>
    </source>
</reference>
<feature type="transmembrane region" description="Helical" evidence="2">
    <location>
        <begin position="57"/>
        <end position="79"/>
    </location>
</feature>
<feature type="region of interest" description="Disordered" evidence="1">
    <location>
        <begin position="413"/>
        <end position="445"/>
    </location>
</feature>
<protein>
    <submittedName>
        <fullName evidence="3">Uncharacterized protein</fullName>
    </submittedName>
</protein>
<evidence type="ECO:0000313" key="3">
    <source>
        <dbReference type="EMBL" id="EPS38667.1"/>
    </source>
</evidence>
<keyword evidence="2" id="KW-0472">Membrane</keyword>
<feature type="transmembrane region" description="Helical" evidence="2">
    <location>
        <begin position="124"/>
        <end position="145"/>
    </location>
</feature>
<organism evidence="3 4">
    <name type="scientific">Dactylellina haptotyla (strain CBS 200.50)</name>
    <name type="common">Nematode-trapping fungus</name>
    <name type="synonym">Monacrosporium haptotylum</name>
    <dbReference type="NCBI Taxonomy" id="1284197"/>
    <lineage>
        <taxon>Eukaryota</taxon>
        <taxon>Fungi</taxon>
        <taxon>Dikarya</taxon>
        <taxon>Ascomycota</taxon>
        <taxon>Pezizomycotina</taxon>
        <taxon>Orbiliomycetes</taxon>
        <taxon>Orbiliales</taxon>
        <taxon>Orbiliaceae</taxon>
        <taxon>Dactylellina</taxon>
    </lineage>
</organism>
<reference evidence="4" key="2">
    <citation type="submission" date="2013-04" db="EMBL/GenBank/DDBJ databases">
        <title>Genomic mechanisms accounting for the adaptation to parasitism in nematode-trapping fungi.</title>
        <authorList>
            <person name="Ahren D.G."/>
        </authorList>
    </citation>
    <scope>NUCLEOTIDE SEQUENCE [LARGE SCALE GENOMIC DNA]</scope>
    <source>
        <strain evidence="4">CBS 200.50</strain>
    </source>
</reference>
<accession>S8BTR6</accession>
<dbReference type="EMBL" id="AQGS01000538">
    <property type="protein sequence ID" value="EPS38667.1"/>
    <property type="molecule type" value="Genomic_DNA"/>
</dbReference>
<dbReference type="AlphaFoldDB" id="S8BTR6"/>
<dbReference type="OrthoDB" id="3210850at2759"/>
<dbReference type="eggNOG" id="ENOG502RY0X">
    <property type="taxonomic scope" value="Eukaryota"/>
</dbReference>
<feature type="compositionally biased region" description="Basic and acidic residues" evidence="1">
    <location>
        <begin position="267"/>
        <end position="276"/>
    </location>
</feature>
<proteinExistence type="predicted"/>
<feature type="transmembrane region" description="Helical" evidence="2">
    <location>
        <begin position="207"/>
        <end position="229"/>
    </location>
</feature>
<feature type="transmembrane region" description="Helical" evidence="2">
    <location>
        <begin position="22"/>
        <end position="45"/>
    </location>
</feature>
<feature type="transmembrane region" description="Helical" evidence="2">
    <location>
        <begin position="85"/>
        <end position="103"/>
    </location>
</feature>
<feature type="region of interest" description="Disordered" evidence="1">
    <location>
        <begin position="318"/>
        <end position="353"/>
    </location>
</feature>
<dbReference type="Proteomes" id="UP000015100">
    <property type="component" value="Unassembled WGS sequence"/>
</dbReference>
<name>S8BTR6_DACHA</name>
<evidence type="ECO:0000256" key="1">
    <source>
        <dbReference type="SAM" id="MobiDB-lite"/>
    </source>
</evidence>
<dbReference type="OMA" id="CTWFYTT"/>
<feature type="transmembrane region" description="Helical" evidence="2">
    <location>
        <begin position="235"/>
        <end position="257"/>
    </location>
</feature>
<evidence type="ECO:0000256" key="2">
    <source>
        <dbReference type="SAM" id="Phobius"/>
    </source>
</evidence>
<evidence type="ECO:0000313" key="4">
    <source>
        <dbReference type="Proteomes" id="UP000015100"/>
    </source>
</evidence>
<feature type="region of interest" description="Disordered" evidence="1">
    <location>
        <begin position="267"/>
        <end position="291"/>
    </location>
</feature>
<keyword evidence="2" id="KW-1133">Transmembrane helix</keyword>
<gene>
    <name evidence="3" type="ORF">H072_7630</name>
</gene>
<keyword evidence="4" id="KW-1185">Reference proteome</keyword>
<comment type="caution">
    <text evidence="3">The sequence shown here is derived from an EMBL/GenBank/DDBJ whole genome shotgun (WGS) entry which is preliminary data.</text>
</comment>
<dbReference type="HOGENOM" id="CLU_043698_3_0_1"/>
<dbReference type="PANTHER" id="PTHR38848:SF3">
    <property type="entry name" value="G-PROTEIN COUPLED RECEPTORS FAMILY 3 PROFILE DOMAIN-CONTAINING PROTEIN"/>
    <property type="match status" value="1"/>
</dbReference>
<sequence length="445" mass="49066">MASAGAVTHVVAGAPYPPVGKVIMTFLIMITLTALSVCFTQRILLIRSWRSLTAVRWYILAIYVDSFMFVFSVGLITLGFGVNKSIAHCSAAVVMCIVFYETTKVVIEKVRLVRNAWLARRKDKLFLFNSFGMLIPYTVVCTLSLAYRVSYFKDGVCRIGMKTFALVPVVAFDAIVNVYLTSLFLIPVIKISKSNAQLSHQALRKMALITFFGSCATLVSSVANLTTLLLLKGEPGWVCLLLCNCDILFGAIVLHCITNNDHKDDDMAQSHNRDGVSDTAPGSSDVGARRSSFAKASTKHYSATPSVVFIGSRITGSYEGESHDDSSEKPSQPNGPGTPAERRSSRSSTLSGYGHESQLNMIQSGREQLDFRSGGPKRVPMPLNVRPITEYAEYDSDELEFITNVDIAEHGEVSDNLDDSRHFSSDEETSDCHKRYEERVPHKLV</sequence>
<keyword evidence="2" id="KW-0812">Transmembrane</keyword>
<dbReference type="PANTHER" id="PTHR38848">
    <property type="entry name" value="G-PROTEIN COUPLED RECEPTORS FAMILY 3 PROFILE DOMAIN-CONTAINING PROTEIN"/>
    <property type="match status" value="1"/>
</dbReference>